<name>B0DCL0_LACBS</name>
<dbReference type="HOGENOM" id="CLU_2705235_0_0_1"/>
<gene>
    <name evidence="1" type="ORF">LACBIDRAFT_298264</name>
</gene>
<dbReference type="GeneID" id="6077305"/>
<evidence type="ECO:0000313" key="2">
    <source>
        <dbReference type="Proteomes" id="UP000001194"/>
    </source>
</evidence>
<dbReference type="InParanoid" id="B0DCL0"/>
<protein>
    <submittedName>
        <fullName evidence="1">Predicted protein</fullName>
    </submittedName>
</protein>
<sequence>MRPSCSRFHLYESSGVTISRSRRRFIVEQATVSEGANFNFCLLCLLEQPFSNCNQLGSAAPGTRLLKRRARHS</sequence>
<dbReference type="RefSeq" id="XP_001881705.1">
    <property type="nucleotide sequence ID" value="XM_001881670.1"/>
</dbReference>
<proteinExistence type="predicted"/>
<dbReference type="Proteomes" id="UP000001194">
    <property type="component" value="Unassembled WGS sequence"/>
</dbReference>
<accession>B0DCL0</accession>
<evidence type="ECO:0000313" key="1">
    <source>
        <dbReference type="EMBL" id="EDR07916.1"/>
    </source>
</evidence>
<dbReference type="AlphaFoldDB" id="B0DCL0"/>
<dbReference type="KEGG" id="lbc:LACBIDRAFT_298264"/>
<reference evidence="1 2" key="1">
    <citation type="journal article" date="2008" name="Nature">
        <title>The genome of Laccaria bicolor provides insights into mycorrhizal symbiosis.</title>
        <authorList>
            <person name="Martin F."/>
            <person name="Aerts A."/>
            <person name="Ahren D."/>
            <person name="Brun A."/>
            <person name="Danchin E.G.J."/>
            <person name="Duchaussoy F."/>
            <person name="Gibon J."/>
            <person name="Kohler A."/>
            <person name="Lindquist E."/>
            <person name="Pereda V."/>
            <person name="Salamov A."/>
            <person name="Shapiro H.J."/>
            <person name="Wuyts J."/>
            <person name="Blaudez D."/>
            <person name="Buee M."/>
            <person name="Brokstein P."/>
            <person name="Canbaeck B."/>
            <person name="Cohen D."/>
            <person name="Courty P.E."/>
            <person name="Coutinho P.M."/>
            <person name="Delaruelle C."/>
            <person name="Detter J.C."/>
            <person name="Deveau A."/>
            <person name="DiFazio S."/>
            <person name="Duplessis S."/>
            <person name="Fraissinet-Tachet L."/>
            <person name="Lucic E."/>
            <person name="Frey-Klett P."/>
            <person name="Fourrey C."/>
            <person name="Feussner I."/>
            <person name="Gay G."/>
            <person name="Grimwood J."/>
            <person name="Hoegger P.J."/>
            <person name="Jain P."/>
            <person name="Kilaru S."/>
            <person name="Labbe J."/>
            <person name="Lin Y.C."/>
            <person name="Legue V."/>
            <person name="Le Tacon F."/>
            <person name="Marmeisse R."/>
            <person name="Melayah D."/>
            <person name="Montanini B."/>
            <person name="Muratet M."/>
            <person name="Nehls U."/>
            <person name="Niculita-Hirzel H."/>
            <person name="Oudot-Le Secq M.P."/>
            <person name="Peter M."/>
            <person name="Quesneville H."/>
            <person name="Rajashekar B."/>
            <person name="Reich M."/>
            <person name="Rouhier N."/>
            <person name="Schmutz J."/>
            <person name="Yin T."/>
            <person name="Chalot M."/>
            <person name="Henrissat B."/>
            <person name="Kuees U."/>
            <person name="Lucas S."/>
            <person name="Van de Peer Y."/>
            <person name="Podila G.K."/>
            <person name="Polle A."/>
            <person name="Pukkila P.J."/>
            <person name="Richardson P.M."/>
            <person name="Rouze P."/>
            <person name="Sanders I.R."/>
            <person name="Stajich J.E."/>
            <person name="Tunlid A."/>
            <person name="Tuskan G."/>
            <person name="Grigoriev I.V."/>
        </authorList>
    </citation>
    <scope>NUCLEOTIDE SEQUENCE [LARGE SCALE GENOMIC DNA]</scope>
    <source>
        <strain evidence="2">S238N-H82 / ATCC MYA-4686</strain>
    </source>
</reference>
<dbReference type="EMBL" id="DS547103">
    <property type="protein sequence ID" value="EDR07916.1"/>
    <property type="molecule type" value="Genomic_DNA"/>
</dbReference>
<keyword evidence="2" id="KW-1185">Reference proteome</keyword>
<organism evidence="2">
    <name type="scientific">Laccaria bicolor (strain S238N-H82 / ATCC MYA-4686)</name>
    <name type="common">Bicoloured deceiver</name>
    <name type="synonym">Laccaria laccata var. bicolor</name>
    <dbReference type="NCBI Taxonomy" id="486041"/>
    <lineage>
        <taxon>Eukaryota</taxon>
        <taxon>Fungi</taxon>
        <taxon>Dikarya</taxon>
        <taxon>Basidiomycota</taxon>
        <taxon>Agaricomycotina</taxon>
        <taxon>Agaricomycetes</taxon>
        <taxon>Agaricomycetidae</taxon>
        <taxon>Agaricales</taxon>
        <taxon>Agaricineae</taxon>
        <taxon>Hydnangiaceae</taxon>
        <taxon>Laccaria</taxon>
    </lineage>
</organism>